<name>A0A9W5KR49_BACCE</name>
<evidence type="ECO:0000313" key="2">
    <source>
        <dbReference type="EMBL" id="EJR62422.1"/>
    </source>
</evidence>
<dbReference type="AlphaFoldDB" id="A0A9W5KR49"/>
<dbReference type="Proteomes" id="UP000006967">
    <property type="component" value="Unassembled WGS sequence"/>
</dbReference>
<protein>
    <recommendedName>
        <fullName evidence="1">Endospore appendages core domain-containing protein</fullName>
    </recommendedName>
</protein>
<organism evidence="2 3">
    <name type="scientific">Bacillus cereus VD154</name>
    <dbReference type="NCBI Taxonomy" id="1053238"/>
    <lineage>
        <taxon>Bacteria</taxon>
        <taxon>Bacillati</taxon>
        <taxon>Bacillota</taxon>
        <taxon>Bacilli</taxon>
        <taxon>Bacillales</taxon>
        <taxon>Bacillaceae</taxon>
        <taxon>Bacillus</taxon>
        <taxon>Bacillus cereus group</taxon>
    </lineage>
</organism>
<dbReference type="RefSeq" id="WP_000057859.1">
    <property type="nucleotide sequence ID" value="NZ_JH791885.1"/>
</dbReference>
<comment type="caution">
    <text evidence="2">The sequence shown here is derived from an EMBL/GenBank/DDBJ whole genome shotgun (WGS) entry which is preliminary data.</text>
</comment>
<dbReference type="Pfam" id="PF13157">
    <property type="entry name" value="Enas"/>
    <property type="match status" value="1"/>
</dbReference>
<dbReference type="EMBL" id="AHFG01000093">
    <property type="protein sequence ID" value="EJR62422.1"/>
    <property type="molecule type" value="Genomic_DNA"/>
</dbReference>
<reference evidence="2 3" key="1">
    <citation type="submission" date="2012-04" db="EMBL/GenBank/DDBJ databases">
        <title>The Genome Sequence of Bacillus cereus VD154.</title>
        <authorList>
            <consortium name="The Broad Institute Genome Sequencing Platform"/>
            <consortium name="The Broad Institute Genome Sequencing Center for Infectious Disease"/>
            <person name="Feldgarden M."/>
            <person name="Van der Auwera G.A."/>
            <person name="Mahillon J."/>
            <person name="Duprez V."/>
            <person name="Timmery S."/>
            <person name="Mattelet C."/>
            <person name="Dierick K."/>
            <person name="Sun M."/>
            <person name="Yu Z."/>
            <person name="Zhu L."/>
            <person name="Hu X."/>
            <person name="Shank E.B."/>
            <person name="Swiecicka I."/>
            <person name="Hansen B.M."/>
            <person name="Andrup L."/>
            <person name="Young S.K."/>
            <person name="Zeng Q."/>
            <person name="Gargeya S."/>
            <person name="Fitzgerald M."/>
            <person name="Haas B."/>
            <person name="Abouelleil A."/>
            <person name="Alvarado L."/>
            <person name="Arachchi H.M."/>
            <person name="Berlin A."/>
            <person name="Chapman S.B."/>
            <person name="Goldberg J."/>
            <person name="Griggs A."/>
            <person name="Gujja S."/>
            <person name="Hansen M."/>
            <person name="Howarth C."/>
            <person name="Imamovic A."/>
            <person name="Larimer J."/>
            <person name="McCowen C."/>
            <person name="Montmayeur A."/>
            <person name="Murphy C."/>
            <person name="Neiman D."/>
            <person name="Pearson M."/>
            <person name="Priest M."/>
            <person name="Roberts A."/>
            <person name="Saif S."/>
            <person name="Shea T."/>
            <person name="Sisk P."/>
            <person name="Sykes S."/>
            <person name="Wortman J."/>
            <person name="Nusbaum C."/>
            <person name="Birren B."/>
        </authorList>
    </citation>
    <scope>NUCLEOTIDE SEQUENCE [LARGE SCALE GENOMIC DNA]</scope>
    <source>
        <strain evidence="2 3">VD154</strain>
    </source>
</reference>
<gene>
    <name evidence="2" type="ORF">IK5_05923</name>
</gene>
<sequence length="114" mass="11521">MAQLGNCSNSQQQAVNDAVCCNIVLSDTGGTPVPIWNDDTNRIINGTILVQNDGIIGVGATASLTVNGTAVGGFTVGPGESRSITMSDINSIGIVGAGATSSPIKVSFSINYTF</sequence>
<evidence type="ECO:0000259" key="1">
    <source>
        <dbReference type="Pfam" id="PF13157"/>
    </source>
</evidence>
<proteinExistence type="predicted"/>
<accession>A0A9W5KR49</accession>
<feature type="domain" description="Endospore appendages core" evidence="1">
    <location>
        <begin position="5"/>
        <end position="113"/>
    </location>
</feature>
<dbReference type="InterPro" id="IPR025055">
    <property type="entry name" value="Ena_core"/>
</dbReference>
<evidence type="ECO:0000313" key="3">
    <source>
        <dbReference type="Proteomes" id="UP000006967"/>
    </source>
</evidence>